<proteinExistence type="inferred from homology"/>
<accession>A0A7X0REW7</accession>
<protein>
    <submittedName>
        <fullName evidence="3">Universal stress protein</fullName>
    </submittedName>
</protein>
<organism evidence="3 4">
    <name type="scientific">Nocardioides luti</name>
    <dbReference type="NCBI Taxonomy" id="2761101"/>
    <lineage>
        <taxon>Bacteria</taxon>
        <taxon>Bacillati</taxon>
        <taxon>Actinomycetota</taxon>
        <taxon>Actinomycetes</taxon>
        <taxon>Propionibacteriales</taxon>
        <taxon>Nocardioidaceae</taxon>
        <taxon>Nocardioides</taxon>
    </lineage>
</organism>
<dbReference type="PANTHER" id="PTHR46268:SF6">
    <property type="entry name" value="UNIVERSAL STRESS PROTEIN UP12"/>
    <property type="match status" value="1"/>
</dbReference>
<dbReference type="AlphaFoldDB" id="A0A7X0REW7"/>
<dbReference type="InterPro" id="IPR006015">
    <property type="entry name" value="Universal_stress_UspA"/>
</dbReference>
<dbReference type="RefSeq" id="WP_185252240.1">
    <property type="nucleotide sequence ID" value="NZ_JACKXE010000001.1"/>
</dbReference>
<feature type="domain" description="UspA" evidence="2">
    <location>
        <begin position="12"/>
        <end position="150"/>
    </location>
</feature>
<dbReference type="Gene3D" id="3.40.50.620">
    <property type="entry name" value="HUPs"/>
    <property type="match status" value="2"/>
</dbReference>
<comment type="similarity">
    <text evidence="1">Belongs to the universal stress protein A family.</text>
</comment>
<reference evidence="3 4" key="1">
    <citation type="submission" date="2020-08" db="EMBL/GenBank/DDBJ databases">
        <authorList>
            <person name="Seo M.-J."/>
        </authorList>
    </citation>
    <scope>NUCLEOTIDE SEQUENCE [LARGE SCALE GENOMIC DNA]</scope>
    <source>
        <strain evidence="3 4">KIGAM211</strain>
    </source>
</reference>
<evidence type="ECO:0000256" key="1">
    <source>
        <dbReference type="ARBA" id="ARBA00008791"/>
    </source>
</evidence>
<evidence type="ECO:0000313" key="3">
    <source>
        <dbReference type="EMBL" id="MBB6627033.1"/>
    </source>
</evidence>
<dbReference type="SUPFAM" id="SSF52402">
    <property type="entry name" value="Adenine nucleotide alpha hydrolases-like"/>
    <property type="match status" value="2"/>
</dbReference>
<comment type="caution">
    <text evidence="3">The sequence shown here is derived from an EMBL/GenBank/DDBJ whole genome shotgun (WGS) entry which is preliminary data.</text>
</comment>
<sequence length="302" mass="31998">MTTPHSHVPAGTIVVGVDGSDGSLRALTWATAQALLEHRALTLVHGLGPAGTAWAGQVGLDHRVLLDALRQDGTAILDAAREHVRTKAPDVEVHEVLHISDPREVLLEMSREAGMVVLGSRGRGTLRSLLLGSVSVSVTKHAHCPVVVLRPAERGTVRNGVLVGVDGTARSREVLEFAYRIAAARDLPLTVLHSYWYGAVLVEGIPQGLTSESELEEQRLLLAETVAGMAEKFPEVRARAELAHGLADDCLVRASARMDLVVVGAHAGGVRTQLTRGSVASSVVEHARTTVAVVPSRSDDDA</sequence>
<dbReference type="PANTHER" id="PTHR46268">
    <property type="entry name" value="STRESS RESPONSE PROTEIN NHAX"/>
    <property type="match status" value="1"/>
</dbReference>
<keyword evidence="4" id="KW-1185">Reference proteome</keyword>
<dbReference type="Pfam" id="PF00582">
    <property type="entry name" value="Usp"/>
    <property type="match status" value="2"/>
</dbReference>
<dbReference type="InterPro" id="IPR006016">
    <property type="entry name" value="UspA"/>
</dbReference>
<dbReference type="PRINTS" id="PR01438">
    <property type="entry name" value="UNVRSLSTRESS"/>
</dbReference>
<dbReference type="Proteomes" id="UP000523955">
    <property type="component" value="Unassembled WGS sequence"/>
</dbReference>
<name>A0A7X0REW7_9ACTN</name>
<feature type="domain" description="UspA" evidence="2">
    <location>
        <begin position="161"/>
        <end position="295"/>
    </location>
</feature>
<evidence type="ECO:0000313" key="4">
    <source>
        <dbReference type="Proteomes" id="UP000523955"/>
    </source>
</evidence>
<dbReference type="InterPro" id="IPR014729">
    <property type="entry name" value="Rossmann-like_a/b/a_fold"/>
</dbReference>
<evidence type="ECO:0000259" key="2">
    <source>
        <dbReference type="Pfam" id="PF00582"/>
    </source>
</evidence>
<gene>
    <name evidence="3" type="ORF">H5V45_06825</name>
</gene>
<dbReference type="EMBL" id="JACKXE010000001">
    <property type="protein sequence ID" value="MBB6627033.1"/>
    <property type="molecule type" value="Genomic_DNA"/>
</dbReference>